<reference evidence="2" key="1">
    <citation type="journal article" date="2019" name="Int. J. Syst. Evol. Microbiol.">
        <title>The Global Catalogue of Microorganisms (GCM) 10K type strain sequencing project: providing services to taxonomists for standard genome sequencing and annotation.</title>
        <authorList>
            <consortium name="The Broad Institute Genomics Platform"/>
            <consortium name="The Broad Institute Genome Sequencing Center for Infectious Disease"/>
            <person name="Wu L."/>
            <person name="Ma J."/>
        </authorList>
    </citation>
    <scope>NUCLEOTIDE SEQUENCE [LARGE SCALE GENOMIC DNA]</scope>
    <source>
        <strain evidence="2">KCTC 42195</strain>
    </source>
</reference>
<protein>
    <recommendedName>
        <fullName evidence="3">Phage tail protein</fullName>
    </recommendedName>
</protein>
<dbReference type="RefSeq" id="WP_390279911.1">
    <property type="nucleotide sequence ID" value="NZ_JBHRYH010000024.1"/>
</dbReference>
<proteinExistence type="predicted"/>
<evidence type="ECO:0000313" key="1">
    <source>
        <dbReference type="EMBL" id="MFC3626849.1"/>
    </source>
</evidence>
<evidence type="ECO:0008006" key="3">
    <source>
        <dbReference type="Google" id="ProtNLM"/>
    </source>
</evidence>
<dbReference type="Proteomes" id="UP001595636">
    <property type="component" value="Unassembled WGS sequence"/>
</dbReference>
<gene>
    <name evidence="1" type="ORF">ACFOKJ_12015</name>
</gene>
<accession>A0ABV7TVW7</accession>
<comment type="caution">
    <text evidence="1">The sequence shown here is derived from an EMBL/GenBank/DDBJ whole genome shotgun (WGS) entry which is preliminary data.</text>
</comment>
<name>A0ABV7TVW7_9NEIS</name>
<dbReference type="EMBL" id="JBHRYH010000024">
    <property type="protein sequence ID" value="MFC3626849.1"/>
    <property type="molecule type" value="Genomic_DNA"/>
</dbReference>
<evidence type="ECO:0000313" key="2">
    <source>
        <dbReference type="Proteomes" id="UP001595636"/>
    </source>
</evidence>
<sequence length="150" mass="16663">MKALHLQPLVGFGNIKLGMTRTEVLLMLGPCSTSFKNSPASLYPTDAWLNNGLRVFYSGTVPRVEYIELSRGAGFEVELWGHPVFSTKASLLIEFIELHSSLDREDPELGYSYTFPSIELSLWRPIVDSPDGQFFSTIGIGVHGYYSGVN</sequence>
<organism evidence="1 2">
    <name type="scientific">Vogesella amnigena</name>
    <dbReference type="NCBI Taxonomy" id="1507449"/>
    <lineage>
        <taxon>Bacteria</taxon>
        <taxon>Pseudomonadati</taxon>
        <taxon>Pseudomonadota</taxon>
        <taxon>Betaproteobacteria</taxon>
        <taxon>Neisseriales</taxon>
        <taxon>Chromobacteriaceae</taxon>
        <taxon>Vogesella</taxon>
    </lineage>
</organism>
<keyword evidence="2" id="KW-1185">Reference proteome</keyword>